<keyword evidence="2" id="KW-1003">Cell membrane</keyword>
<evidence type="ECO:0000256" key="4">
    <source>
        <dbReference type="ARBA" id="ARBA00022989"/>
    </source>
</evidence>
<dbReference type="CDD" id="cd06581">
    <property type="entry name" value="TM_PBP1_LivM_like"/>
    <property type="match status" value="1"/>
</dbReference>
<reference evidence="7" key="1">
    <citation type="submission" date="2020-07" db="EMBL/GenBank/DDBJ databases">
        <title>Huge and variable diversity of episymbiotic CPR bacteria and DPANN archaea in groundwater ecosystems.</title>
        <authorList>
            <person name="He C.Y."/>
            <person name="Keren R."/>
            <person name="Whittaker M."/>
            <person name="Farag I.F."/>
            <person name="Doudna J."/>
            <person name="Cate J.H.D."/>
            <person name="Banfield J.F."/>
        </authorList>
    </citation>
    <scope>NUCLEOTIDE SEQUENCE</scope>
    <source>
        <strain evidence="7">NC_groundwater_1482_Ag_S-0.65um_47_24</strain>
    </source>
</reference>
<proteinExistence type="predicted"/>
<dbReference type="InterPro" id="IPR001851">
    <property type="entry name" value="ABC_transp_permease"/>
</dbReference>
<evidence type="ECO:0000256" key="6">
    <source>
        <dbReference type="SAM" id="Phobius"/>
    </source>
</evidence>
<evidence type="ECO:0000256" key="5">
    <source>
        <dbReference type="ARBA" id="ARBA00023136"/>
    </source>
</evidence>
<dbReference type="PANTHER" id="PTHR30482:SF10">
    <property type="entry name" value="HIGH-AFFINITY BRANCHED-CHAIN AMINO ACID TRANSPORT PROTEIN BRAE"/>
    <property type="match status" value="1"/>
</dbReference>
<protein>
    <submittedName>
        <fullName evidence="7">Branched-chain amino acid ABC transporter permease</fullName>
    </submittedName>
</protein>
<feature type="transmembrane region" description="Helical" evidence="6">
    <location>
        <begin position="155"/>
        <end position="174"/>
    </location>
</feature>
<feature type="transmembrane region" description="Helical" evidence="6">
    <location>
        <begin position="243"/>
        <end position="267"/>
    </location>
</feature>
<evidence type="ECO:0000256" key="3">
    <source>
        <dbReference type="ARBA" id="ARBA00022692"/>
    </source>
</evidence>
<dbReference type="AlphaFoldDB" id="A0A933GL42"/>
<evidence type="ECO:0000256" key="1">
    <source>
        <dbReference type="ARBA" id="ARBA00004651"/>
    </source>
</evidence>
<dbReference type="EMBL" id="JACQWF010000192">
    <property type="protein sequence ID" value="MBI4595572.1"/>
    <property type="molecule type" value="Genomic_DNA"/>
</dbReference>
<keyword evidence="5 6" id="KW-0472">Membrane</keyword>
<feature type="transmembrane region" description="Helical" evidence="6">
    <location>
        <begin position="82"/>
        <end position="103"/>
    </location>
</feature>
<evidence type="ECO:0000256" key="2">
    <source>
        <dbReference type="ARBA" id="ARBA00022475"/>
    </source>
</evidence>
<dbReference type="PANTHER" id="PTHR30482">
    <property type="entry name" value="HIGH-AFFINITY BRANCHED-CHAIN AMINO ACID TRANSPORT SYSTEM PERMEASE"/>
    <property type="match status" value="1"/>
</dbReference>
<keyword evidence="4 6" id="KW-1133">Transmembrane helix</keyword>
<name>A0A933GL42_UNCTE</name>
<accession>A0A933GL42</accession>
<gene>
    <name evidence="7" type="ORF">HY730_04245</name>
</gene>
<dbReference type="InterPro" id="IPR043428">
    <property type="entry name" value="LivM-like"/>
</dbReference>
<feature type="transmembrane region" description="Helical" evidence="6">
    <location>
        <begin position="203"/>
        <end position="223"/>
    </location>
</feature>
<dbReference type="GO" id="GO:0015658">
    <property type="term" value="F:branched-chain amino acid transmembrane transporter activity"/>
    <property type="evidence" value="ECO:0007669"/>
    <property type="project" value="InterPro"/>
</dbReference>
<sequence>MSQTKTALLVILFLFLLLLPFSGNKYYLHLGTFVPIMVILSLGLHIFFGLCGQIDFGINGFYAAGAYFAALLMKYLGLHYFLTLPLAMALSGVISVIVGFAVLKLRHWVLALGTSAFGLAVWLTLRTVGVGVLGGDDGLFLPKLSVFDIKAGPVFYYYFIMAWTVLACFCAYFLGRSRVGRAMKAIREDEIAASVMGINIDHYVRLSFIIHGIYAGLAGALYAQWNGWVSPGSFSTDVGMSVLVFIVVGGVGSVAGAIVGAVIFTLLPELLIPLKEYHILIYALIFFFVIRFMSKGLIGAGKDLWMRFTSAEAKQVAP</sequence>
<evidence type="ECO:0000313" key="7">
    <source>
        <dbReference type="EMBL" id="MBI4595572.1"/>
    </source>
</evidence>
<dbReference type="GO" id="GO:0005886">
    <property type="term" value="C:plasma membrane"/>
    <property type="evidence" value="ECO:0007669"/>
    <property type="project" value="UniProtKB-SubCell"/>
</dbReference>
<evidence type="ECO:0000313" key="8">
    <source>
        <dbReference type="Proteomes" id="UP000772181"/>
    </source>
</evidence>
<comment type="subcellular location">
    <subcellularLocation>
        <location evidence="1">Cell membrane</location>
        <topology evidence="1">Multi-pass membrane protein</topology>
    </subcellularLocation>
</comment>
<dbReference type="Pfam" id="PF02653">
    <property type="entry name" value="BPD_transp_2"/>
    <property type="match status" value="1"/>
</dbReference>
<feature type="transmembrane region" description="Helical" evidence="6">
    <location>
        <begin position="33"/>
        <end position="51"/>
    </location>
</feature>
<feature type="transmembrane region" description="Helical" evidence="6">
    <location>
        <begin position="110"/>
        <end position="135"/>
    </location>
</feature>
<organism evidence="7 8">
    <name type="scientific">Tectimicrobiota bacterium</name>
    <dbReference type="NCBI Taxonomy" id="2528274"/>
    <lineage>
        <taxon>Bacteria</taxon>
        <taxon>Pseudomonadati</taxon>
        <taxon>Nitrospinota/Tectimicrobiota group</taxon>
        <taxon>Candidatus Tectimicrobiota</taxon>
    </lineage>
</organism>
<feature type="transmembrane region" description="Helical" evidence="6">
    <location>
        <begin position="58"/>
        <end position="76"/>
    </location>
</feature>
<feature type="transmembrane region" description="Helical" evidence="6">
    <location>
        <begin position="279"/>
        <end position="298"/>
    </location>
</feature>
<comment type="caution">
    <text evidence="7">The sequence shown here is derived from an EMBL/GenBank/DDBJ whole genome shotgun (WGS) entry which is preliminary data.</text>
</comment>
<dbReference type="Proteomes" id="UP000772181">
    <property type="component" value="Unassembled WGS sequence"/>
</dbReference>
<keyword evidence="3 6" id="KW-0812">Transmembrane</keyword>